<protein>
    <submittedName>
        <fullName evidence="2">Uncharacterized protein</fullName>
    </submittedName>
</protein>
<reference evidence="3" key="1">
    <citation type="submission" date="2016-05" db="EMBL/GenBank/DDBJ databases">
        <title>Comparative genomics of biotechnologically important yeasts.</title>
        <authorList>
            <consortium name="DOE Joint Genome Institute"/>
            <person name="Riley R."/>
            <person name="Haridas S."/>
            <person name="Wolfe K.H."/>
            <person name="Lopes M.R."/>
            <person name="Hittinger C.T."/>
            <person name="Goker M."/>
            <person name="Salamov A."/>
            <person name="Wisecaver J."/>
            <person name="Long T.M."/>
            <person name="Aerts A.L."/>
            <person name="Barry K."/>
            <person name="Choi C."/>
            <person name="Clum A."/>
            <person name="Coughlan A.Y."/>
            <person name="Deshpande S."/>
            <person name="Douglass A.P."/>
            <person name="Hanson S.J."/>
            <person name="Klenk H.-P."/>
            <person name="Labutti K."/>
            <person name="Lapidus A."/>
            <person name="Lindquist E."/>
            <person name="Lipzen A."/>
            <person name="Meier-Kolthoff J.P."/>
            <person name="Ohm R.A."/>
            <person name="Otillar R.P."/>
            <person name="Pangilinan J."/>
            <person name="Peng Y."/>
            <person name="Rokas A."/>
            <person name="Rosa C.A."/>
            <person name="Scheuner C."/>
            <person name="Sibirny A.A."/>
            <person name="Slot J.C."/>
            <person name="Stielow J.B."/>
            <person name="Sun H."/>
            <person name="Kurtzman C.P."/>
            <person name="Blackwell M."/>
            <person name="Grigoriev I.V."/>
            <person name="Jeffries T.W."/>
        </authorList>
    </citation>
    <scope>NUCLEOTIDE SEQUENCE [LARGE SCALE GENOMIC DNA]</scope>
    <source>
        <strain evidence="3">NRRL Y-17324</strain>
    </source>
</reference>
<dbReference type="RefSeq" id="XP_020062226.1">
    <property type="nucleotide sequence ID" value="XM_020208467.1"/>
</dbReference>
<accession>A0A1E4SC54</accession>
<keyword evidence="3" id="KW-1185">Reference proteome</keyword>
<sequence length="80" mass="9234">MSTAPAHTPAEFAEMTCDCPVSSRVLVGRAMPGHPVFLYVTAIKACPFRGPKVLIFWRRRRRARHNRISCMMFMVRRTRV</sequence>
<keyword evidence="1" id="KW-1133">Transmembrane helix</keyword>
<dbReference type="EMBL" id="KV453916">
    <property type="protein sequence ID" value="ODV77104.1"/>
    <property type="molecule type" value="Genomic_DNA"/>
</dbReference>
<keyword evidence="1" id="KW-0812">Transmembrane</keyword>
<evidence type="ECO:0000256" key="1">
    <source>
        <dbReference type="SAM" id="Phobius"/>
    </source>
</evidence>
<dbReference type="GeneID" id="30982604"/>
<dbReference type="Proteomes" id="UP000094285">
    <property type="component" value="Unassembled WGS sequence"/>
</dbReference>
<proteinExistence type="predicted"/>
<gene>
    <name evidence="2" type="ORF">CANTADRAFT_326440</name>
</gene>
<organism evidence="2 3">
    <name type="scientific">Suhomyces tanzawaensis NRRL Y-17324</name>
    <dbReference type="NCBI Taxonomy" id="984487"/>
    <lineage>
        <taxon>Eukaryota</taxon>
        <taxon>Fungi</taxon>
        <taxon>Dikarya</taxon>
        <taxon>Ascomycota</taxon>
        <taxon>Saccharomycotina</taxon>
        <taxon>Pichiomycetes</taxon>
        <taxon>Debaryomycetaceae</taxon>
        <taxon>Suhomyces</taxon>
    </lineage>
</organism>
<evidence type="ECO:0000313" key="2">
    <source>
        <dbReference type="EMBL" id="ODV77104.1"/>
    </source>
</evidence>
<keyword evidence="1" id="KW-0472">Membrane</keyword>
<name>A0A1E4SC54_9ASCO</name>
<dbReference type="AlphaFoldDB" id="A0A1E4SC54"/>
<feature type="transmembrane region" description="Helical" evidence="1">
    <location>
        <begin position="36"/>
        <end position="57"/>
    </location>
</feature>
<evidence type="ECO:0000313" key="3">
    <source>
        <dbReference type="Proteomes" id="UP000094285"/>
    </source>
</evidence>